<name>F2HID1_9CRYP</name>
<proteinExistence type="predicted"/>
<dbReference type="EMBL" id="CP002174">
    <property type="protein sequence ID" value="AEA39055.1"/>
    <property type="molecule type" value="Genomic_DNA"/>
</dbReference>
<keyword evidence="1" id="KW-0542">Nucleomorph</keyword>
<dbReference type="Proteomes" id="UP000243423">
    <property type="component" value="Nucleomorph 3"/>
</dbReference>
<reference evidence="1 2" key="1">
    <citation type="journal article" date="2011" name="Genome Biol. Evol.">
        <title>Complete nucleomorph genome sequence of the nonphotosynthetic alga Cryptomonas paramecium reveals a core nucleomorph gene set.</title>
        <authorList>
            <person name="Tanifuji G."/>
            <person name="Onodera N.T."/>
            <person name="Wheeler T.J."/>
            <person name="Dlutek M."/>
            <person name="Donaher N."/>
            <person name="Archibald J.M."/>
        </authorList>
    </citation>
    <scope>NUCLEOTIDE SEQUENCE [LARGE SCALE GENOMIC DNA]</scope>
    <source>
        <strain evidence="1 2">CCAP977/2A</strain>
    </source>
</reference>
<evidence type="ECO:0000313" key="2">
    <source>
        <dbReference type="Proteomes" id="UP000243423"/>
    </source>
</evidence>
<evidence type="ECO:0000313" key="1">
    <source>
        <dbReference type="EMBL" id="AEA39055.1"/>
    </source>
</evidence>
<organism evidence="1 2">
    <name type="scientific">Cryptomonas paramaecium</name>
    <dbReference type="NCBI Taxonomy" id="2898"/>
    <lineage>
        <taxon>Eukaryota</taxon>
        <taxon>Cryptophyceae</taxon>
        <taxon>Cryptomonadales</taxon>
        <taxon>Cryptomonadaceae</taxon>
        <taxon>Cryptomonas</taxon>
    </lineage>
</organism>
<accession>F2HID1</accession>
<protein>
    <submittedName>
        <fullName evidence="1">Uncharacterized protein</fullName>
    </submittedName>
</protein>
<geneLocation type="nucleomorph" evidence="1"/>
<dbReference type="RefSeq" id="XP_003239953.1">
    <property type="nucleotide sequence ID" value="XM_003239905.1"/>
</dbReference>
<dbReference type="AlphaFoldDB" id="F2HID1"/>
<sequence>MRINSPKNSCESFKLYKKSALLGNLDAGFSLSQMNFYGGGKKRKKDDFFLLIKASSDKNFIPNQYNYILASIKQYVNEINLFNCIKKLFENYLEKRNFKRTKQTYMEMIVNTFFSKNRDLNEIEITEFSEKLFYLTFNVLFGLIEDKLTSVSLSLAYFNKDSGWYKLLSVVKIKNILIENKQFFLSTELAKKHEEFGFIKKASCFSSKILKKMF</sequence>
<gene>
    <name evidence="1" type="ORF">CPARA_3gp397</name>
</gene>
<dbReference type="GeneID" id="10447309"/>